<name>A0AAV3R4D1_LITER</name>
<gene>
    <name evidence="3" type="ORF">LIER_25295</name>
</gene>
<keyword evidence="4" id="KW-1185">Reference proteome</keyword>
<protein>
    <recommendedName>
        <fullName evidence="2">C2 NT-type domain-containing protein</fullName>
    </recommendedName>
</protein>
<dbReference type="PANTHER" id="PTHR31344:SF15">
    <property type="entry name" value="EEIG1_EHBP1 PROTEIN AMINO-TERMINAL DOMAIN PROTEIN"/>
    <property type="match status" value="1"/>
</dbReference>
<dbReference type="Proteomes" id="UP001454036">
    <property type="component" value="Unassembled WGS sequence"/>
</dbReference>
<dbReference type="EMBL" id="BAABME010007576">
    <property type="protein sequence ID" value="GAA0171205.1"/>
    <property type="molecule type" value="Genomic_DNA"/>
</dbReference>
<accession>A0AAV3R4D1</accession>
<proteinExistence type="predicted"/>
<dbReference type="PROSITE" id="PS51840">
    <property type="entry name" value="C2_NT"/>
    <property type="match status" value="1"/>
</dbReference>
<organism evidence="3 4">
    <name type="scientific">Lithospermum erythrorhizon</name>
    <name type="common">Purple gromwell</name>
    <name type="synonym">Lithospermum officinale var. erythrorhizon</name>
    <dbReference type="NCBI Taxonomy" id="34254"/>
    <lineage>
        <taxon>Eukaryota</taxon>
        <taxon>Viridiplantae</taxon>
        <taxon>Streptophyta</taxon>
        <taxon>Embryophyta</taxon>
        <taxon>Tracheophyta</taxon>
        <taxon>Spermatophyta</taxon>
        <taxon>Magnoliopsida</taxon>
        <taxon>eudicotyledons</taxon>
        <taxon>Gunneridae</taxon>
        <taxon>Pentapetalae</taxon>
        <taxon>asterids</taxon>
        <taxon>lamiids</taxon>
        <taxon>Boraginales</taxon>
        <taxon>Boraginaceae</taxon>
        <taxon>Boraginoideae</taxon>
        <taxon>Lithospermeae</taxon>
        <taxon>Lithospermum</taxon>
    </lineage>
</organism>
<dbReference type="GO" id="GO:0005643">
    <property type="term" value="C:nuclear pore"/>
    <property type="evidence" value="ECO:0007669"/>
    <property type="project" value="InterPro"/>
</dbReference>
<feature type="region of interest" description="Disordered" evidence="1">
    <location>
        <begin position="379"/>
        <end position="419"/>
    </location>
</feature>
<feature type="domain" description="C2 NT-type" evidence="2">
    <location>
        <begin position="7"/>
        <end position="167"/>
    </location>
</feature>
<reference evidence="3 4" key="1">
    <citation type="submission" date="2024-01" db="EMBL/GenBank/DDBJ databases">
        <title>The complete chloroplast genome sequence of Lithospermum erythrorhizon: insights into the phylogenetic relationship among Boraginaceae species and the maternal lineages of purple gromwells.</title>
        <authorList>
            <person name="Okada T."/>
            <person name="Watanabe K."/>
        </authorList>
    </citation>
    <scope>NUCLEOTIDE SEQUENCE [LARGE SCALE GENOMIC DNA]</scope>
</reference>
<sequence length="1049" mass="115642">MVLGLRNKNRGSPSVQVDYLIHIQEIKPWPPSQSLRNLRAVVVQWEHGDKSSGSTIQVVPSIGTGAGVGDGRIEFNESFRLSVTLLRELSIKGRDGDSFQKNCIEFNLYEPRRDKALKGQQLGSAILDLSDHGVAAETLSISVPINCKRSYRNTVQPLLFLKIEPIQKLHARSSSKDSLARELSMDNGAESVSKLMNDEYAEEAEITSFTDDDVSSHSSLAVSSGALELNGGSPSRNKQNESENIKGSTGGGKVPQASLLEEAPVNTDREATESLRSLDASGRSSSMDLSSDLAWISRRIGGSKSSDAVSKEPEREQNIESMNNLDIQEQKVKQQGIYGVDVATTLTIGKNERNVSNSSLSKDTDIDSDLQVNEKLCIPEHEASTSNVYESSSEESEKIGSNQEREQVEDISEEKSQLGDEKPLYITSLNSTINHVTSEIDEPLLNREDLVLRQDIPFIDTAKHVRSVRSAIDSSRSNGLVRNNQFVPAHMQNGLKGASSTERKEAKVYPKDTRNILTESKIMKLETRVKILEGELREAAALEVALYSIVAEHGSSINKVHAPARRLSRLYHHAFKENSQLRRGSAAKSSVSGLVLVAKACGNDVPRLTFWLSNTILLRTIVIKSFEEQQLSSGTIDGGANGNNRTKNIASLKWGSLPVHKSSNSCDAAFDDWDDPRTFVVALEKVEAWIFSRIIESIWWQTLTPHMQSGAANAVRRSMPSDLNKVYSRTSTSSEQERVSFSLELWKRAFNDACERICPVRAAGHKCGCLPVLSRLIMEQCVARLDIAMFNAILRESVDEMPTDPVSDPISDTEVLPILAGSASFGAGAQLKNAIGNWSRWLTDLFDIDEDDSLVEESSSDHNNEDIKEPNGSLKSFHLLNALSDLMMLPKDMLLSKTIREEVCPLFGPQVIRRVLNAFVPDEFCPDPVPEVVLEALNSEDAFVDEQDSRINFPCMAYPISYVPPSAASISVVGDVGNNSQLRRSKSSVLKRSYTSDDELDELDSPLSSIIGNLHVSNSSSKSNSMTTSENGSPDVVRYRLLREVWTKD</sequence>
<dbReference type="Pfam" id="PF10358">
    <property type="entry name" value="NT-C2"/>
    <property type="match status" value="1"/>
</dbReference>
<dbReference type="PANTHER" id="PTHR31344">
    <property type="entry name" value="NUCLEAR PORE COMPLEX PROTEIN NUP205"/>
    <property type="match status" value="1"/>
</dbReference>
<evidence type="ECO:0000259" key="2">
    <source>
        <dbReference type="PROSITE" id="PS51840"/>
    </source>
</evidence>
<dbReference type="AlphaFoldDB" id="A0AAV3R4D1"/>
<feature type="region of interest" description="Disordered" evidence="1">
    <location>
        <begin position="224"/>
        <end position="287"/>
    </location>
</feature>
<feature type="compositionally biased region" description="Basic and acidic residues" evidence="1">
    <location>
        <begin position="395"/>
        <end position="419"/>
    </location>
</feature>
<dbReference type="InterPro" id="IPR019448">
    <property type="entry name" value="NT-C2"/>
</dbReference>
<dbReference type="InterPro" id="IPR021827">
    <property type="entry name" value="Nup186/Nup192/Nup205"/>
</dbReference>
<evidence type="ECO:0000256" key="1">
    <source>
        <dbReference type="SAM" id="MobiDB-lite"/>
    </source>
</evidence>
<evidence type="ECO:0000313" key="3">
    <source>
        <dbReference type="EMBL" id="GAA0171205.1"/>
    </source>
</evidence>
<evidence type="ECO:0000313" key="4">
    <source>
        <dbReference type="Proteomes" id="UP001454036"/>
    </source>
</evidence>
<comment type="caution">
    <text evidence="3">The sequence shown here is derived from an EMBL/GenBank/DDBJ whole genome shotgun (WGS) entry which is preliminary data.</text>
</comment>